<dbReference type="PANTHER" id="PTHR37305:SF1">
    <property type="entry name" value="MEMBRANE PROTEIN"/>
    <property type="match status" value="1"/>
</dbReference>
<dbReference type="PANTHER" id="PTHR37305">
    <property type="entry name" value="INTEGRAL MEMBRANE PROTEIN-RELATED"/>
    <property type="match status" value="1"/>
</dbReference>
<dbReference type="Proteomes" id="UP000342249">
    <property type="component" value="Unassembled WGS sequence"/>
</dbReference>
<keyword evidence="1" id="KW-1133">Transmembrane helix</keyword>
<feature type="transmembrane region" description="Helical" evidence="1">
    <location>
        <begin position="168"/>
        <end position="194"/>
    </location>
</feature>
<keyword evidence="1" id="KW-0472">Membrane</keyword>
<feature type="transmembrane region" description="Helical" evidence="1">
    <location>
        <begin position="127"/>
        <end position="147"/>
    </location>
</feature>
<reference evidence="2 3" key="1">
    <citation type="journal article" date="2019" name="Lett. Appl. Microbiol.">
        <title>A case of 'blown pack' spoilage of vacuum-packaged pork likely associated with Clostridium estertheticum in Canada.</title>
        <authorList>
            <person name="Zhang P."/>
            <person name="Ward P."/>
            <person name="McMullen L.M."/>
            <person name="Yang X."/>
        </authorList>
    </citation>
    <scope>NUCLEOTIDE SEQUENCE [LARGE SCALE GENOMIC DNA]</scope>
    <source>
        <strain evidence="2 3">MA19</strain>
    </source>
</reference>
<feature type="transmembrane region" description="Helical" evidence="1">
    <location>
        <begin position="23"/>
        <end position="42"/>
    </location>
</feature>
<dbReference type="RefSeq" id="WP_152750013.1">
    <property type="nucleotide sequence ID" value="NZ_SPSE01000011.1"/>
</dbReference>
<name>A0A5N7IWP4_9CLOT</name>
<protein>
    <recommendedName>
        <fullName evidence="4">ABC transporter permease</fullName>
    </recommendedName>
</protein>
<proteinExistence type="predicted"/>
<dbReference type="EMBL" id="SPSF01000010">
    <property type="protein sequence ID" value="MPQ60899.1"/>
    <property type="molecule type" value="Genomic_DNA"/>
</dbReference>
<evidence type="ECO:0000313" key="3">
    <source>
        <dbReference type="Proteomes" id="UP000342249"/>
    </source>
</evidence>
<dbReference type="Pfam" id="PF12679">
    <property type="entry name" value="ABC2_membrane_2"/>
    <property type="match status" value="1"/>
</dbReference>
<accession>A0A5N7IWP4</accession>
<gene>
    <name evidence="2" type="ORF">E4V82_02055</name>
</gene>
<sequence length="330" mass="36964">MSNFFTLVSIENTKLWKRLSTKVMLIIMIVIIIAATGINKYYNLSNKVSNTTKISENWKQELQKNVVMQKNQLKVLQSATDKMSKFIMGSTKKSIAENEYRINNNIKPEIQSSIWARVTKFNTEARYSFIIALLLIIACSALIAGEFSEGTMKMMISRPYKRWEILSAKLIATLLYGLVLLVTTFLLNFILIGLFDGFNGMGSKEMLWTSSKIIYIPAVLKTIIIFGLDFLTVIVYVILSFAISAISRSRSIATGFSLFLLLAGSGIMQMLAIDFNWGKYLPFATSDFTSIVNTGACIEGTTLAFSIGISAIYTVIFCAVGYLVFEKRDI</sequence>
<feature type="transmembrane region" description="Helical" evidence="1">
    <location>
        <begin position="303"/>
        <end position="325"/>
    </location>
</feature>
<dbReference type="GO" id="GO:0140359">
    <property type="term" value="F:ABC-type transporter activity"/>
    <property type="evidence" value="ECO:0007669"/>
    <property type="project" value="InterPro"/>
</dbReference>
<evidence type="ECO:0008006" key="4">
    <source>
        <dbReference type="Google" id="ProtNLM"/>
    </source>
</evidence>
<feature type="transmembrane region" description="Helical" evidence="1">
    <location>
        <begin position="214"/>
        <end position="239"/>
    </location>
</feature>
<dbReference type="AlphaFoldDB" id="A0A5N7IWP4"/>
<dbReference type="GO" id="GO:0005886">
    <property type="term" value="C:plasma membrane"/>
    <property type="evidence" value="ECO:0007669"/>
    <property type="project" value="UniProtKB-SubCell"/>
</dbReference>
<feature type="transmembrane region" description="Helical" evidence="1">
    <location>
        <begin position="251"/>
        <end position="273"/>
    </location>
</feature>
<evidence type="ECO:0000313" key="2">
    <source>
        <dbReference type="EMBL" id="MPQ60899.1"/>
    </source>
</evidence>
<keyword evidence="1" id="KW-0812">Transmembrane</keyword>
<organism evidence="2 3">
    <name type="scientific">Clostridium estertheticum</name>
    <dbReference type="NCBI Taxonomy" id="238834"/>
    <lineage>
        <taxon>Bacteria</taxon>
        <taxon>Bacillati</taxon>
        <taxon>Bacillota</taxon>
        <taxon>Clostridia</taxon>
        <taxon>Eubacteriales</taxon>
        <taxon>Clostridiaceae</taxon>
        <taxon>Clostridium</taxon>
    </lineage>
</organism>
<evidence type="ECO:0000256" key="1">
    <source>
        <dbReference type="SAM" id="Phobius"/>
    </source>
</evidence>
<comment type="caution">
    <text evidence="2">The sequence shown here is derived from an EMBL/GenBank/DDBJ whole genome shotgun (WGS) entry which is preliminary data.</text>
</comment>